<dbReference type="CDD" id="cd04301">
    <property type="entry name" value="NAT_SF"/>
    <property type="match status" value="1"/>
</dbReference>
<evidence type="ECO:0000259" key="1">
    <source>
        <dbReference type="PROSITE" id="PS51186"/>
    </source>
</evidence>
<protein>
    <submittedName>
        <fullName evidence="2">Acetyltransferase (GNAT) domain-containing protein</fullName>
    </submittedName>
</protein>
<dbReference type="Gene3D" id="3.40.630.30">
    <property type="match status" value="1"/>
</dbReference>
<gene>
    <name evidence="2" type="ORF">SAMN02910280_1316</name>
</gene>
<evidence type="ECO:0000313" key="2">
    <source>
        <dbReference type="EMBL" id="SFW23984.1"/>
    </source>
</evidence>
<reference evidence="2 3" key="1">
    <citation type="submission" date="2016-11" db="EMBL/GenBank/DDBJ databases">
        <authorList>
            <person name="Jaros S."/>
            <person name="Januszkiewicz K."/>
            <person name="Wedrychowicz H."/>
        </authorList>
    </citation>
    <scope>NUCLEOTIDE SEQUENCE [LARGE SCALE GENOMIC DNA]</scope>
    <source>
        <strain evidence="2 3">YL228</strain>
    </source>
</reference>
<dbReference type="AlphaFoldDB" id="A0A1K1MLE5"/>
<dbReference type="RefSeq" id="WP_072299668.1">
    <property type="nucleotide sequence ID" value="NZ_FPIP01000002.1"/>
</dbReference>
<dbReference type="Proteomes" id="UP000183461">
    <property type="component" value="Unassembled WGS sequence"/>
</dbReference>
<sequence>MEIITLTSTYEKWDTVAAFAENCSWRAGKELARLMGENEFRDWERVFAAFEGGEPVGFCTLTEKDGLHQKYPYTPLIGFVFVDEAHRGKRISEKMIGKALEYAKSIGYDKVYIMSGERGLYEKYGFVCMGDFESVYGGSEQLFVISV</sequence>
<dbReference type="InterPro" id="IPR016181">
    <property type="entry name" value="Acyl_CoA_acyltransferase"/>
</dbReference>
<name>A0A1K1MLE5_RUMFL</name>
<dbReference type="GO" id="GO:0016747">
    <property type="term" value="F:acyltransferase activity, transferring groups other than amino-acyl groups"/>
    <property type="evidence" value="ECO:0007669"/>
    <property type="project" value="InterPro"/>
</dbReference>
<evidence type="ECO:0000313" key="3">
    <source>
        <dbReference type="Proteomes" id="UP000183461"/>
    </source>
</evidence>
<keyword evidence="2" id="KW-0808">Transferase</keyword>
<dbReference type="Pfam" id="PF00583">
    <property type="entry name" value="Acetyltransf_1"/>
    <property type="match status" value="1"/>
</dbReference>
<dbReference type="EMBL" id="FPIP01000002">
    <property type="protein sequence ID" value="SFW23984.1"/>
    <property type="molecule type" value="Genomic_DNA"/>
</dbReference>
<accession>A0A1K1MLE5</accession>
<proteinExistence type="predicted"/>
<dbReference type="SUPFAM" id="SSF55729">
    <property type="entry name" value="Acyl-CoA N-acyltransferases (Nat)"/>
    <property type="match status" value="1"/>
</dbReference>
<feature type="domain" description="N-acetyltransferase" evidence="1">
    <location>
        <begin position="1"/>
        <end position="147"/>
    </location>
</feature>
<organism evidence="2 3">
    <name type="scientific">Ruminococcus flavefaciens</name>
    <dbReference type="NCBI Taxonomy" id="1265"/>
    <lineage>
        <taxon>Bacteria</taxon>
        <taxon>Bacillati</taxon>
        <taxon>Bacillota</taxon>
        <taxon>Clostridia</taxon>
        <taxon>Eubacteriales</taxon>
        <taxon>Oscillospiraceae</taxon>
        <taxon>Ruminococcus</taxon>
    </lineage>
</organism>
<dbReference type="PROSITE" id="PS51186">
    <property type="entry name" value="GNAT"/>
    <property type="match status" value="1"/>
</dbReference>
<dbReference type="InterPro" id="IPR000182">
    <property type="entry name" value="GNAT_dom"/>
</dbReference>